<organism evidence="7 8">
    <name type="scientific">Sporormia fimetaria CBS 119925</name>
    <dbReference type="NCBI Taxonomy" id="1340428"/>
    <lineage>
        <taxon>Eukaryota</taxon>
        <taxon>Fungi</taxon>
        <taxon>Dikarya</taxon>
        <taxon>Ascomycota</taxon>
        <taxon>Pezizomycotina</taxon>
        <taxon>Dothideomycetes</taxon>
        <taxon>Pleosporomycetidae</taxon>
        <taxon>Pleosporales</taxon>
        <taxon>Sporormiaceae</taxon>
        <taxon>Sporormia</taxon>
    </lineage>
</organism>
<dbReference type="PRINTS" id="PR00368">
    <property type="entry name" value="FADPNR"/>
</dbReference>
<evidence type="ECO:0000256" key="3">
    <source>
        <dbReference type="ARBA" id="ARBA00022827"/>
    </source>
</evidence>
<keyword evidence="8" id="KW-1185">Reference proteome</keyword>
<name>A0A6A6VJ35_9PLEO</name>
<keyword evidence="5" id="KW-0472">Membrane</keyword>
<evidence type="ECO:0000313" key="7">
    <source>
        <dbReference type="EMBL" id="KAF2749127.1"/>
    </source>
</evidence>
<evidence type="ECO:0000259" key="6">
    <source>
        <dbReference type="Pfam" id="PF07992"/>
    </source>
</evidence>
<reference evidence="7" key="1">
    <citation type="journal article" date="2020" name="Stud. Mycol.">
        <title>101 Dothideomycetes genomes: a test case for predicting lifestyles and emergence of pathogens.</title>
        <authorList>
            <person name="Haridas S."/>
            <person name="Albert R."/>
            <person name="Binder M."/>
            <person name="Bloem J."/>
            <person name="Labutti K."/>
            <person name="Salamov A."/>
            <person name="Andreopoulos B."/>
            <person name="Baker S."/>
            <person name="Barry K."/>
            <person name="Bills G."/>
            <person name="Bluhm B."/>
            <person name="Cannon C."/>
            <person name="Castanera R."/>
            <person name="Culley D."/>
            <person name="Daum C."/>
            <person name="Ezra D."/>
            <person name="Gonzalez J."/>
            <person name="Henrissat B."/>
            <person name="Kuo A."/>
            <person name="Liang C."/>
            <person name="Lipzen A."/>
            <person name="Lutzoni F."/>
            <person name="Magnuson J."/>
            <person name="Mondo S."/>
            <person name="Nolan M."/>
            <person name="Ohm R."/>
            <person name="Pangilinan J."/>
            <person name="Park H.-J."/>
            <person name="Ramirez L."/>
            <person name="Alfaro M."/>
            <person name="Sun H."/>
            <person name="Tritt A."/>
            <person name="Yoshinaga Y."/>
            <person name="Zwiers L.-H."/>
            <person name="Turgeon B."/>
            <person name="Goodwin S."/>
            <person name="Spatafora J."/>
            <person name="Crous P."/>
            <person name="Grigoriev I."/>
        </authorList>
    </citation>
    <scope>NUCLEOTIDE SEQUENCE</scope>
    <source>
        <strain evidence="7">CBS 119925</strain>
    </source>
</reference>
<keyword evidence="5" id="KW-1133">Transmembrane helix</keyword>
<dbReference type="PANTHER" id="PTHR43735:SF3">
    <property type="entry name" value="FERROPTOSIS SUPPRESSOR PROTEIN 1"/>
    <property type="match status" value="1"/>
</dbReference>
<sequence length="444" mass="49686">MSINSDERPHNRYTSEAGPHHIVIIGASFAGIGAAHYTLRWVLRDLPGRDSGETRYKVILINPSEHYFWRPAAPRAIVAPHLLDWDKLFYPIEPAFVYAHPEEFEFIEGLVTGVDPAGRTVSILGPSGEELERDYAALVIATGVSTPCDLFTQDSSALSLKAKWKEFQDVIWRAKNVVIAGGGPLGVECAGEIAEARNGKLYPWRDDHWRPKCKVTIVTRNTKILPKMRDAISQTACKELKRLACKVIHEGEWLETKVDAVYKHQLTVLWRNHPAKPETNFAYTLGAEAFIDATGAFPNTQFLPDDWLDDKRQVACHRETLRVDSEVAGPRVYCVGDVGNYSSGGILDLKQAIPVAMANMKTDLVEYMTGVRRWPDKQYKPNLAENQIVPIGTRQGVGAFNGWRLPSTLCSLIKGRDYLTGMMAKKILNGYDFKKDPDGSKYSK</sequence>
<evidence type="ECO:0000256" key="2">
    <source>
        <dbReference type="ARBA" id="ARBA00022630"/>
    </source>
</evidence>
<dbReference type="InterPro" id="IPR023753">
    <property type="entry name" value="FAD/NAD-binding_dom"/>
</dbReference>
<accession>A0A6A6VJ35</accession>
<dbReference type="InterPro" id="IPR036188">
    <property type="entry name" value="FAD/NAD-bd_sf"/>
</dbReference>
<keyword evidence="5" id="KW-0812">Transmembrane</keyword>
<keyword evidence="2" id="KW-0285">Flavoprotein</keyword>
<keyword evidence="4" id="KW-0560">Oxidoreductase</keyword>
<dbReference type="OrthoDB" id="202203at2759"/>
<dbReference type="Proteomes" id="UP000799440">
    <property type="component" value="Unassembled WGS sequence"/>
</dbReference>
<comment type="similarity">
    <text evidence="1">Belongs to the FAD-dependent oxidoreductase family.</text>
</comment>
<dbReference type="GO" id="GO:0050660">
    <property type="term" value="F:flavin adenine dinucleotide binding"/>
    <property type="evidence" value="ECO:0007669"/>
    <property type="project" value="TreeGrafter"/>
</dbReference>
<evidence type="ECO:0000256" key="4">
    <source>
        <dbReference type="ARBA" id="ARBA00023002"/>
    </source>
</evidence>
<dbReference type="PANTHER" id="PTHR43735">
    <property type="entry name" value="APOPTOSIS-INDUCING FACTOR 1"/>
    <property type="match status" value="1"/>
</dbReference>
<evidence type="ECO:0000313" key="8">
    <source>
        <dbReference type="Proteomes" id="UP000799440"/>
    </source>
</evidence>
<keyword evidence="3" id="KW-0274">FAD</keyword>
<dbReference type="SUPFAM" id="SSF51905">
    <property type="entry name" value="FAD/NAD(P)-binding domain"/>
    <property type="match status" value="1"/>
</dbReference>
<feature type="domain" description="FAD/NAD(P)-binding" evidence="6">
    <location>
        <begin position="21"/>
        <end position="339"/>
    </location>
</feature>
<evidence type="ECO:0000256" key="5">
    <source>
        <dbReference type="SAM" id="Phobius"/>
    </source>
</evidence>
<dbReference type="EMBL" id="MU006567">
    <property type="protein sequence ID" value="KAF2749127.1"/>
    <property type="molecule type" value="Genomic_DNA"/>
</dbReference>
<dbReference type="Gene3D" id="3.50.50.100">
    <property type="match status" value="1"/>
</dbReference>
<proteinExistence type="inferred from homology"/>
<dbReference type="PRINTS" id="PR00469">
    <property type="entry name" value="PNDRDTASEII"/>
</dbReference>
<dbReference type="GO" id="GO:0005737">
    <property type="term" value="C:cytoplasm"/>
    <property type="evidence" value="ECO:0007669"/>
    <property type="project" value="TreeGrafter"/>
</dbReference>
<dbReference type="Pfam" id="PF07992">
    <property type="entry name" value="Pyr_redox_2"/>
    <property type="match status" value="1"/>
</dbReference>
<dbReference type="GO" id="GO:0004174">
    <property type="term" value="F:electron-transferring-flavoprotein dehydrogenase activity"/>
    <property type="evidence" value="ECO:0007669"/>
    <property type="project" value="TreeGrafter"/>
</dbReference>
<protein>
    <submittedName>
        <fullName evidence="7">FAD/NAD(P)-binding domain-containing protein</fullName>
    </submittedName>
</protein>
<evidence type="ECO:0000256" key="1">
    <source>
        <dbReference type="ARBA" id="ARBA00006442"/>
    </source>
</evidence>
<gene>
    <name evidence="7" type="ORF">M011DRAFT_399529</name>
</gene>
<dbReference type="AlphaFoldDB" id="A0A6A6VJ35"/>
<feature type="transmembrane region" description="Helical" evidence="5">
    <location>
        <begin position="20"/>
        <end position="39"/>
    </location>
</feature>